<evidence type="ECO:0000313" key="1">
    <source>
        <dbReference type="EMBL" id="MPC56584.1"/>
    </source>
</evidence>
<name>A0A5B7GJ97_PORTR</name>
<gene>
    <name evidence="1" type="ORF">E2C01_050548</name>
</gene>
<dbReference type="EMBL" id="VSRR010014058">
    <property type="protein sequence ID" value="MPC56584.1"/>
    <property type="molecule type" value="Genomic_DNA"/>
</dbReference>
<comment type="caution">
    <text evidence="1">The sequence shown here is derived from an EMBL/GenBank/DDBJ whole genome shotgun (WGS) entry which is preliminary data.</text>
</comment>
<dbReference type="Proteomes" id="UP000324222">
    <property type="component" value="Unassembled WGS sequence"/>
</dbReference>
<keyword evidence="2" id="KW-1185">Reference proteome</keyword>
<sequence>MLGVGGKKVLQLAMVNTIHGIEGKNNHLYWIWYLQKSQRYHSPMGKSVHVVLEIELEDHKILKCIEGYK</sequence>
<dbReference type="AlphaFoldDB" id="A0A5B7GJ97"/>
<reference evidence="1 2" key="1">
    <citation type="submission" date="2019-05" db="EMBL/GenBank/DDBJ databases">
        <title>Another draft genome of Portunus trituberculatus and its Hox gene families provides insights of decapod evolution.</title>
        <authorList>
            <person name="Jeong J.-H."/>
            <person name="Song I."/>
            <person name="Kim S."/>
            <person name="Choi T."/>
            <person name="Kim D."/>
            <person name="Ryu S."/>
            <person name="Kim W."/>
        </authorList>
    </citation>
    <scope>NUCLEOTIDE SEQUENCE [LARGE SCALE GENOMIC DNA]</scope>
    <source>
        <tissue evidence="1">Muscle</tissue>
    </source>
</reference>
<accession>A0A5B7GJ97</accession>
<proteinExistence type="predicted"/>
<organism evidence="1 2">
    <name type="scientific">Portunus trituberculatus</name>
    <name type="common">Swimming crab</name>
    <name type="synonym">Neptunus trituberculatus</name>
    <dbReference type="NCBI Taxonomy" id="210409"/>
    <lineage>
        <taxon>Eukaryota</taxon>
        <taxon>Metazoa</taxon>
        <taxon>Ecdysozoa</taxon>
        <taxon>Arthropoda</taxon>
        <taxon>Crustacea</taxon>
        <taxon>Multicrustacea</taxon>
        <taxon>Malacostraca</taxon>
        <taxon>Eumalacostraca</taxon>
        <taxon>Eucarida</taxon>
        <taxon>Decapoda</taxon>
        <taxon>Pleocyemata</taxon>
        <taxon>Brachyura</taxon>
        <taxon>Eubrachyura</taxon>
        <taxon>Portunoidea</taxon>
        <taxon>Portunidae</taxon>
        <taxon>Portuninae</taxon>
        <taxon>Portunus</taxon>
    </lineage>
</organism>
<evidence type="ECO:0000313" key="2">
    <source>
        <dbReference type="Proteomes" id="UP000324222"/>
    </source>
</evidence>
<protein>
    <submittedName>
        <fullName evidence="1">Uncharacterized protein</fullName>
    </submittedName>
</protein>